<dbReference type="EnsemblPlants" id="ONIVA02G12130.1">
    <property type="protein sequence ID" value="ONIVA02G12130.1"/>
    <property type="gene ID" value="ONIVA02G12130"/>
</dbReference>
<organism evidence="1">
    <name type="scientific">Oryza nivara</name>
    <name type="common">Indian wild rice</name>
    <name type="synonym">Oryza sativa f. spontanea</name>
    <dbReference type="NCBI Taxonomy" id="4536"/>
    <lineage>
        <taxon>Eukaryota</taxon>
        <taxon>Viridiplantae</taxon>
        <taxon>Streptophyta</taxon>
        <taxon>Embryophyta</taxon>
        <taxon>Tracheophyta</taxon>
        <taxon>Spermatophyta</taxon>
        <taxon>Magnoliopsida</taxon>
        <taxon>Liliopsida</taxon>
        <taxon>Poales</taxon>
        <taxon>Poaceae</taxon>
        <taxon>BOP clade</taxon>
        <taxon>Oryzoideae</taxon>
        <taxon>Oryzeae</taxon>
        <taxon>Oryzinae</taxon>
        <taxon>Oryza</taxon>
    </lineage>
</organism>
<evidence type="ECO:0000313" key="2">
    <source>
        <dbReference type="Proteomes" id="UP000006591"/>
    </source>
</evidence>
<dbReference type="HOGENOM" id="CLU_3160860_0_0_1"/>
<dbReference type="Proteomes" id="UP000006591">
    <property type="component" value="Chromosome 2"/>
</dbReference>
<evidence type="ECO:0000313" key="1">
    <source>
        <dbReference type="EnsemblPlants" id="ONIVA02G12130.1"/>
    </source>
</evidence>
<name>A0A0E0G4G1_ORYNI</name>
<reference evidence="1" key="2">
    <citation type="submission" date="2018-04" db="EMBL/GenBank/DDBJ databases">
        <title>OnivRS2 (Oryza nivara Reference Sequence Version 2).</title>
        <authorList>
            <person name="Zhang J."/>
            <person name="Kudrna D."/>
            <person name="Lee S."/>
            <person name="Talag J."/>
            <person name="Rajasekar S."/>
            <person name="Welchert J."/>
            <person name="Hsing Y.-I."/>
            <person name="Wing R.A."/>
        </authorList>
    </citation>
    <scope>NUCLEOTIDE SEQUENCE [LARGE SCALE GENOMIC DNA]</scope>
    <source>
        <strain evidence="1">SL10</strain>
    </source>
</reference>
<accession>A0A0E0G4G1</accession>
<dbReference type="AlphaFoldDB" id="A0A0E0G4G1"/>
<sequence>MRSLLLPLFGDTLPPPTSSLIYQRPPQRRIRLSRGEEDLPNRRMRFSYYFVIS</sequence>
<dbReference type="Gramene" id="ONIVA02G12130.1">
    <property type="protein sequence ID" value="ONIVA02G12130.1"/>
    <property type="gene ID" value="ONIVA02G12130"/>
</dbReference>
<protein>
    <submittedName>
        <fullName evidence="1">Uncharacterized protein</fullName>
    </submittedName>
</protein>
<reference evidence="1" key="1">
    <citation type="submission" date="2015-04" db="UniProtKB">
        <authorList>
            <consortium name="EnsemblPlants"/>
        </authorList>
    </citation>
    <scope>IDENTIFICATION</scope>
    <source>
        <strain evidence="1">SL10</strain>
    </source>
</reference>
<keyword evidence="2" id="KW-1185">Reference proteome</keyword>
<proteinExistence type="predicted"/>